<protein>
    <recommendedName>
        <fullName evidence="3">valine--tRNA ligase</fullName>
        <ecNumber evidence="3">6.1.1.9</ecNumber>
    </recommendedName>
    <alternativeName>
        <fullName evidence="10">Valyl-tRNA synthetase</fullName>
    </alternativeName>
</protein>
<keyword evidence="9" id="KW-0030">Aminoacyl-tRNA synthetase</keyword>
<dbReference type="PANTHER" id="PTHR11946">
    <property type="entry name" value="VALYL-TRNA SYNTHETASES"/>
    <property type="match status" value="1"/>
</dbReference>
<dbReference type="SUPFAM" id="SSF52374">
    <property type="entry name" value="Nucleotidylyl transferase"/>
    <property type="match status" value="1"/>
</dbReference>
<name>X0V4D3_9ZZZZ</name>
<comment type="subcellular location">
    <subcellularLocation>
        <location evidence="1">Cytoplasm</location>
    </subcellularLocation>
</comment>
<feature type="non-terminal residue" evidence="12">
    <location>
        <position position="226"/>
    </location>
</feature>
<keyword evidence="8" id="KW-0648">Protein biosynthesis</keyword>
<keyword evidence="5" id="KW-0436">Ligase</keyword>
<dbReference type="InterPro" id="IPR009008">
    <property type="entry name" value="Val/Leu/Ile-tRNA-synth_edit"/>
</dbReference>
<dbReference type="FunFam" id="3.40.50.620:FF:000032">
    <property type="entry name" value="Valine--tRNA ligase"/>
    <property type="match status" value="1"/>
</dbReference>
<evidence type="ECO:0000256" key="4">
    <source>
        <dbReference type="ARBA" id="ARBA00022490"/>
    </source>
</evidence>
<dbReference type="InterPro" id="IPR001412">
    <property type="entry name" value="aa-tRNA-synth_I_CS"/>
</dbReference>
<dbReference type="InterPro" id="IPR014729">
    <property type="entry name" value="Rossmann-like_a/b/a_fold"/>
</dbReference>
<organism evidence="12">
    <name type="scientific">marine sediment metagenome</name>
    <dbReference type="NCBI Taxonomy" id="412755"/>
    <lineage>
        <taxon>unclassified sequences</taxon>
        <taxon>metagenomes</taxon>
        <taxon>ecological metagenomes</taxon>
    </lineage>
</organism>
<dbReference type="PANTHER" id="PTHR11946:SF93">
    <property type="entry name" value="VALINE--TRNA LIGASE, CHLOROPLASTIC_MITOCHONDRIAL 2"/>
    <property type="match status" value="1"/>
</dbReference>
<gene>
    <name evidence="12" type="ORF">S01H1_28196</name>
</gene>
<keyword evidence="7" id="KW-0067">ATP-binding</keyword>
<evidence type="ECO:0000256" key="8">
    <source>
        <dbReference type="ARBA" id="ARBA00022917"/>
    </source>
</evidence>
<evidence type="ECO:0000256" key="5">
    <source>
        <dbReference type="ARBA" id="ARBA00022598"/>
    </source>
</evidence>
<dbReference type="GO" id="GO:0005524">
    <property type="term" value="F:ATP binding"/>
    <property type="evidence" value="ECO:0007669"/>
    <property type="project" value="UniProtKB-KW"/>
</dbReference>
<dbReference type="Gene3D" id="3.40.50.620">
    <property type="entry name" value="HUPs"/>
    <property type="match status" value="1"/>
</dbReference>
<dbReference type="EC" id="6.1.1.9" evidence="3"/>
<dbReference type="GO" id="GO:0005829">
    <property type="term" value="C:cytosol"/>
    <property type="evidence" value="ECO:0007669"/>
    <property type="project" value="TreeGrafter"/>
</dbReference>
<evidence type="ECO:0000256" key="7">
    <source>
        <dbReference type="ARBA" id="ARBA00022840"/>
    </source>
</evidence>
<comment type="caution">
    <text evidence="12">The sequence shown here is derived from an EMBL/GenBank/DDBJ whole genome shotgun (WGS) entry which is preliminary data.</text>
</comment>
<keyword evidence="6" id="KW-0547">Nucleotide-binding</keyword>
<dbReference type="GO" id="GO:0002161">
    <property type="term" value="F:aminoacyl-tRNA deacylase activity"/>
    <property type="evidence" value="ECO:0007669"/>
    <property type="project" value="InterPro"/>
</dbReference>
<evidence type="ECO:0000256" key="3">
    <source>
        <dbReference type="ARBA" id="ARBA00013169"/>
    </source>
</evidence>
<evidence type="ECO:0000256" key="10">
    <source>
        <dbReference type="ARBA" id="ARBA00029936"/>
    </source>
</evidence>
<evidence type="ECO:0000256" key="6">
    <source>
        <dbReference type="ARBA" id="ARBA00022741"/>
    </source>
</evidence>
<dbReference type="PROSITE" id="PS00178">
    <property type="entry name" value="AA_TRNA_LIGASE_I"/>
    <property type="match status" value="1"/>
</dbReference>
<evidence type="ECO:0000259" key="11">
    <source>
        <dbReference type="Pfam" id="PF00133"/>
    </source>
</evidence>
<dbReference type="EMBL" id="BARS01017215">
    <property type="protein sequence ID" value="GAF95485.1"/>
    <property type="molecule type" value="Genomic_DNA"/>
</dbReference>
<evidence type="ECO:0000256" key="9">
    <source>
        <dbReference type="ARBA" id="ARBA00023146"/>
    </source>
</evidence>
<reference evidence="12" key="1">
    <citation type="journal article" date="2014" name="Front. Microbiol.">
        <title>High frequency of phylogenetically diverse reductive dehalogenase-homologous genes in deep subseafloor sedimentary metagenomes.</title>
        <authorList>
            <person name="Kawai M."/>
            <person name="Futagami T."/>
            <person name="Toyoda A."/>
            <person name="Takaki Y."/>
            <person name="Nishi S."/>
            <person name="Hori S."/>
            <person name="Arai W."/>
            <person name="Tsubouchi T."/>
            <person name="Morono Y."/>
            <person name="Uchiyama I."/>
            <person name="Ito T."/>
            <person name="Fujiyama A."/>
            <person name="Inagaki F."/>
            <person name="Takami H."/>
        </authorList>
    </citation>
    <scope>NUCLEOTIDE SEQUENCE</scope>
    <source>
        <strain evidence="12">Expedition CK06-06</strain>
    </source>
</reference>
<feature type="domain" description="Aminoacyl-tRNA synthetase class Ia" evidence="11">
    <location>
        <begin position="20"/>
        <end position="208"/>
    </location>
</feature>
<proteinExistence type="predicted"/>
<evidence type="ECO:0000256" key="2">
    <source>
        <dbReference type="ARBA" id="ARBA00011245"/>
    </source>
</evidence>
<dbReference type="GO" id="GO:0004832">
    <property type="term" value="F:valine-tRNA ligase activity"/>
    <property type="evidence" value="ECO:0007669"/>
    <property type="project" value="UniProtKB-EC"/>
</dbReference>
<dbReference type="GO" id="GO:0006438">
    <property type="term" value="P:valyl-tRNA aminoacylation"/>
    <property type="evidence" value="ECO:0007669"/>
    <property type="project" value="InterPro"/>
</dbReference>
<evidence type="ECO:0000256" key="1">
    <source>
        <dbReference type="ARBA" id="ARBA00004496"/>
    </source>
</evidence>
<dbReference type="AlphaFoldDB" id="X0V4D3"/>
<dbReference type="InterPro" id="IPR002300">
    <property type="entry name" value="aa-tRNA-synth_Ia"/>
</dbReference>
<dbReference type="InterPro" id="IPR002303">
    <property type="entry name" value="Valyl-tRNA_ligase"/>
</dbReference>
<sequence length="226" mass="26290">MAQKLAEIPKAYDPQKVETKWYQFWQERGYFSPKIDPQKKPFVIIMPPPNVTGELHLGHALTATLEDIMIRWHRMKGDPTLWLPGIDHAGIAAQVVVEQALAEEGITRQGMGREKFLERMWQWMKQYGGAIAEQHKRLGTSCDWSREKFTMDEGPSKAVRTTFVRLYEKGLIYRGERIINWCPRCVTALSDLEVEHEDTSGHLWYVRYHLKDSDEFITVATTRPET</sequence>
<keyword evidence="4" id="KW-0963">Cytoplasm</keyword>
<dbReference type="Pfam" id="PF00133">
    <property type="entry name" value="tRNA-synt_1"/>
    <property type="match status" value="1"/>
</dbReference>
<comment type="subunit">
    <text evidence="2">Monomer.</text>
</comment>
<accession>X0V4D3</accession>
<dbReference type="SUPFAM" id="SSF50677">
    <property type="entry name" value="ValRS/IleRS/LeuRS editing domain"/>
    <property type="match status" value="1"/>
</dbReference>
<evidence type="ECO:0000313" key="12">
    <source>
        <dbReference type="EMBL" id="GAF95485.1"/>
    </source>
</evidence>